<reference evidence="7 8" key="1">
    <citation type="submission" date="2019-04" db="EMBL/GenBank/DDBJ databases">
        <title>Genome sequencing of Clostridium botulinum Groups I-IV and Clostridium butyricum.</title>
        <authorList>
            <person name="Brunt J."/>
            <person name="Van Vliet A.H.M."/>
            <person name="Stringer S.C."/>
            <person name="Carter A.T."/>
            <person name="Peck M.W."/>
        </authorList>
    </citation>
    <scope>NUCLEOTIDE SEQUENCE [LARGE SCALE GENOMIC DNA]</scope>
    <source>
        <strain evidence="7 8">IFR 18/094</strain>
    </source>
</reference>
<evidence type="ECO:0000256" key="5">
    <source>
        <dbReference type="ARBA" id="ARBA00023136"/>
    </source>
</evidence>
<accession>A0A6M0RDP9</accession>
<keyword evidence="5 6" id="KW-0472">Membrane</keyword>
<dbReference type="Pfam" id="PF03899">
    <property type="entry name" value="ATP-synt_I"/>
    <property type="match status" value="1"/>
</dbReference>
<evidence type="ECO:0000256" key="1">
    <source>
        <dbReference type="ARBA" id="ARBA00004651"/>
    </source>
</evidence>
<evidence type="ECO:0000256" key="6">
    <source>
        <dbReference type="SAM" id="Phobius"/>
    </source>
</evidence>
<evidence type="ECO:0000256" key="3">
    <source>
        <dbReference type="ARBA" id="ARBA00022692"/>
    </source>
</evidence>
<dbReference type="GO" id="GO:0005886">
    <property type="term" value="C:plasma membrane"/>
    <property type="evidence" value="ECO:0007669"/>
    <property type="project" value="UniProtKB-SubCell"/>
</dbReference>
<feature type="transmembrane region" description="Helical" evidence="6">
    <location>
        <begin position="12"/>
        <end position="30"/>
    </location>
</feature>
<comment type="subcellular location">
    <subcellularLocation>
        <location evidence="1">Cell membrane</location>
        <topology evidence="1">Multi-pass membrane protein</topology>
    </subcellularLocation>
</comment>
<feature type="transmembrane region" description="Helical" evidence="6">
    <location>
        <begin position="36"/>
        <end position="55"/>
    </location>
</feature>
<gene>
    <name evidence="7" type="ORF">FDF74_09500</name>
</gene>
<proteinExistence type="predicted"/>
<keyword evidence="4 6" id="KW-1133">Transmembrane helix</keyword>
<dbReference type="Proteomes" id="UP000473885">
    <property type="component" value="Unassembled WGS sequence"/>
</dbReference>
<evidence type="ECO:0000256" key="2">
    <source>
        <dbReference type="ARBA" id="ARBA00022475"/>
    </source>
</evidence>
<feature type="transmembrane region" description="Helical" evidence="6">
    <location>
        <begin position="67"/>
        <end position="86"/>
    </location>
</feature>
<evidence type="ECO:0000313" key="8">
    <source>
        <dbReference type="Proteomes" id="UP000473885"/>
    </source>
</evidence>
<organism evidence="7 8">
    <name type="scientific">Clostridium niameyense</name>
    <dbReference type="NCBI Taxonomy" id="1622073"/>
    <lineage>
        <taxon>Bacteria</taxon>
        <taxon>Bacillati</taxon>
        <taxon>Bacillota</taxon>
        <taxon>Clostridia</taxon>
        <taxon>Eubacteriales</taxon>
        <taxon>Clostridiaceae</taxon>
        <taxon>Clostridium</taxon>
    </lineage>
</organism>
<protein>
    <submittedName>
        <fullName evidence="7">ATP synthase subunit I</fullName>
    </submittedName>
</protein>
<evidence type="ECO:0000256" key="4">
    <source>
        <dbReference type="ARBA" id="ARBA00022989"/>
    </source>
</evidence>
<dbReference type="InterPro" id="IPR005598">
    <property type="entry name" value="ATP_synth_I"/>
</dbReference>
<dbReference type="RefSeq" id="WP_050608320.1">
    <property type="nucleotide sequence ID" value="NZ_CABKUB010000006.1"/>
</dbReference>
<comment type="caution">
    <text evidence="7">The sequence shown here is derived from an EMBL/GenBank/DDBJ whole genome shotgun (WGS) entry which is preliminary data.</text>
</comment>
<keyword evidence="8" id="KW-1185">Reference proteome</keyword>
<dbReference type="EMBL" id="SXDP01000007">
    <property type="protein sequence ID" value="NEZ47428.1"/>
    <property type="molecule type" value="Genomic_DNA"/>
</dbReference>
<dbReference type="AlphaFoldDB" id="A0A6M0RDP9"/>
<sequence length="121" mass="13650">MKDFKEMLSKIFILNLFLGVFIFLLIKSIFKVQLGTYFLIGLVVATVNLFINSIGTKLAMEKEKRSYLTLLSFVLRVSLVLLSVVVVCKSNFQNVIFLLLGYSLNFISITIYGIGLGRNKA</sequence>
<feature type="transmembrane region" description="Helical" evidence="6">
    <location>
        <begin position="92"/>
        <end position="115"/>
    </location>
</feature>
<keyword evidence="3 6" id="KW-0812">Transmembrane</keyword>
<evidence type="ECO:0000313" key="7">
    <source>
        <dbReference type="EMBL" id="NEZ47428.1"/>
    </source>
</evidence>
<name>A0A6M0RDP9_9CLOT</name>
<keyword evidence="2" id="KW-1003">Cell membrane</keyword>